<dbReference type="InterPro" id="IPR028995">
    <property type="entry name" value="Glyco_hydro_57/38_cen_sf"/>
</dbReference>
<reference evidence="5" key="1">
    <citation type="submission" date="2017-09" db="EMBL/GenBank/DDBJ databases">
        <title>Depth-based differentiation of microbial function through sediment-hosted aquifers and enrichment of novel symbionts in the deep terrestrial subsurface.</title>
        <authorList>
            <person name="Probst A.J."/>
            <person name="Ladd B."/>
            <person name="Jarett J.K."/>
            <person name="Geller-Mcgrath D.E."/>
            <person name="Sieber C.M.K."/>
            <person name="Emerson J.B."/>
            <person name="Anantharaman K."/>
            <person name="Thomas B.C."/>
            <person name="Malmstrom R."/>
            <person name="Stieglmeier M."/>
            <person name="Klingl A."/>
            <person name="Woyke T."/>
            <person name="Ryan C.M."/>
            <person name="Banfield J.F."/>
        </authorList>
    </citation>
    <scope>NUCLEOTIDE SEQUENCE [LARGE SCALE GENOMIC DNA]</scope>
</reference>
<evidence type="ECO:0000256" key="1">
    <source>
        <dbReference type="ARBA" id="ARBA00022723"/>
    </source>
</evidence>
<accession>A0A2M7S5Q8</accession>
<dbReference type="InterPro" id="IPR041147">
    <property type="entry name" value="GH38_C"/>
</dbReference>
<dbReference type="InterPro" id="IPR011682">
    <property type="entry name" value="Glyco_hydro_38_C"/>
</dbReference>
<dbReference type="SUPFAM" id="SSF74650">
    <property type="entry name" value="Galactose mutarotase-like"/>
    <property type="match status" value="1"/>
</dbReference>
<dbReference type="GO" id="GO:0006013">
    <property type="term" value="P:mannose metabolic process"/>
    <property type="evidence" value="ECO:0007669"/>
    <property type="project" value="InterPro"/>
</dbReference>
<dbReference type="Pfam" id="PF07748">
    <property type="entry name" value="Glyco_hydro_38C"/>
    <property type="match status" value="1"/>
</dbReference>
<organism evidence="4 5">
    <name type="scientific">Candidatus Desantisbacteria bacterium CG_4_10_14_0_8_um_filter_48_22</name>
    <dbReference type="NCBI Taxonomy" id="1974543"/>
    <lineage>
        <taxon>Bacteria</taxon>
        <taxon>Candidatus Desantisiibacteriota</taxon>
    </lineage>
</organism>
<dbReference type="Gene3D" id="2.60.40.1180">
    <property type="entry name" value="Golgi alpha-mannosidase II"/>
    <property type="match status" value="1"/>
</dbReference>
<evidence type="ECO:0000313" key="5">
    <source>
        <dbReference type="Proteomes" id="UP000229307"/>
    </source>
</evidence>
<dbReference type="GO" id="GO:0030246">
    <property type="term" value="F:carbohydrate binding"/>
    <property type="evidence" value="ECO:0007669"/>
    <property type="project" value="InterPro"/>
</dbReference>
<comment type="caution">
    <text evidence="4">The sequence shown here is derived from an EMBL/GenBank/DDBJ whole genome shotgun (WGS) entry which is preliminary data.</text>
</comment>
<dbReference type="Gene3D" id="1.20.1270.50">
    <property type="entry name" value="Glycoside hydrolase family 38, central domain"/>
    <property type="match status" value="1"/>
</dbReference>
<dbReference type="GO" id="GO:0004559">
    <property type="term" value="F:alpha-mannosidase activity"/>
    <property type="evidence" value="ECO:0007669"/>
    <property type="project" value="InterPro"/>
</dbReference>
<protein>
    <recommendedName>
        <fullName evidence="3">Glycoside hydrolase family 38 central domain-containing protein</fullName>
    </recommendedName>
</protein>
<dbReference type="Pfam" id="PF09261">
    <property type="entry name" value="Alpha-mann_mid"/>
    <property type="match status" value="1"/>
</dbReference>
<evidence type="ECO:0000313" key="4">
    <source>
        <dbReference type="EMBL" id="PIZ14728.1"/>
    </source>
</evidence>
<feature type="non-terminal residue" evidence="4">
    <location>
        <position position="1"/>
    </location>
</feature>
<dbReference type="Gene3D" id="2.60.40.2220">
    <property type="match status" value="1"/>
</dbReference>
<keyword evidence="1" id="KW-0479">Metal-binding</keyword>
<gene>
    <name evidence="4" type="ORF">COY52_11260</name>
</gene>
<dbReference type="InterPro" id="IPR037094">
    <property type="entry name" value="Glyco_hydro_38_cen_sf"/>
</dbReference>
<sequence>ARDFYKTLEKQEGLPAINTELNFVFEGCYTTHADIKKYNRVLENALPQAEMLSAAAALYGRNYPQDAFTDAWRKTCFNQFHDIFDGSAIHGSYAYSKKLFNIAYETAVLELDGSLKTMGSKIKFQEKTGTPVLVFNTLSWQRDDICEIKIPVGSAKEKFRIFEGKNEVPSQFTGIEEDENGKLFLKIVFIARDVPAAGYKTYYALQGSGPQIGGGESLRAGVTSSTIKAENKFYKITIDPLTGCISGIFDKENSYEILPTLESANMLQLLFEKPHDMSAWNIGKISRTEDLSLDCTVTLVEDGPARIRVRVCRVFGSSSFCQDIVLYDGMRRIDFPCRVDWQEQGTKLIDSPMLKVAFPFSLKESSARFEIPFGSITRPANGHEYPSQKWMDVSGITESGIAYGLSLLNDSKYGCDVKEGVMRLTLLRSSYDPDPRPDKGIQEFTYSLFPHKGRWDARTVRAGYELNNPLVCIPVERRTSNVVRQDLPEIHSFLSLEPQNLILTAFKKAEDSDDIIIRFYESEGRETSAEIKFGFQVKEAGETDLMEKEIRGIPLQDGKITLKTGKYEIKTLRLKM</sequence>
<dbReference type="GO" id="GO:0046872">
    <property type="term" value="F:metal ion binding"/>
    <property type="evidence" value="ECO:0007669"/>
    <property type="project" value="UniProtKB-KW"/>
</dbReference>
<evidence type="ECO:0000259" key="3">
    <source>
        <dbReference type="SMART" id="SM00872"/>
    </source>
</evidence>
<name>A0A2M7S5Q8_9BACT</name>
<dbReference type="PANTHER" id="PTHR46017">
    <property type="entry name" value="ALPHA-MANNOSIDASE 2C1"/>
    <property type="match status" value="1"/>
</dbReference>
<dbReference type="EMBL" id="PFMR01000311">
    <property type="protein sequence ID" value="PIZ14728.1"/>
    <property type="molecule type" value="Genomic_DNA"/>
</dbReference>
<dbReference type="AlphaFoldDB" id="A0A2M7S5Q8"/>
<dbReference type="GO" id="GO:0009313">
    <property type="term" value="P:oligosaccharide catabolic process"/>
    <property type="evidence" value="ECO:0007669"/>
    <property type="project" value="TreeGrafter"/>
</dbReference>
<feature type="domain" description="Glycoside hydrolase family 38 central" evidence="3">
    <location>
        <begin position="26"/>
        <end position="100"/>
    </location>
</feature>
<dbReference type="Pfam" id="PF17677">
    <property type="entry name" value="Glyco_hydro38C2"/>
    <property type="match status" value="1"/>
</dbReference>
<dbReference type="InterPro" id="IPR013780">
    <property type="entry name" value="Glyco_hydro_b"/>
</dbReference>
<dbReference type="InterPro" id="IPR011013">
    <property type="entry name" value="Gal_mutarotase_sf_dom"/>
</dbReference>
<dbReference type="SUPFAM" id="SSF88688">
    <property type="entry name" value="Families 57/38 glycoside transferase middle domain"/>
    <property type="match status" value="1"/>
</dbReference>
<keyword evidence="2" id="KW-0378">Hydrolase</keyword>
<dbReference type="SMART" id="SM00872">
    <property type="entry name" value="Alpha-mann_mid"/>
    <property type="match status" value="1"/>
</dbReference>
<dbReference type="Proteomes" id="UP000229307">
    <property type="component" value="Unassembled WGS sequence"/>
</dbReference>
<dbReference type="Gene3D" id="2.70.98.30">
    <property type="entry name" value="Golgi alpha-mannosidase II, domain 4"/>
    <property type="match status" value="1"/>
</dbReference>
<dbReference type="PANTHER" id="PTHR46017:SF1">
    <property type="entry name" value="ALPHA-MANNOSIDASE 2C1"/>
    <property type="match status" value="1"/>
</dbReference>
<evidence type="ECO:0000256" key="2">
    <source>
        <dbReference type="ARBA" id="ARBA00022801"/>
    </source>
</evidence>
<proteinExistence type="predicted"/>
<dbReference type="InterPro" id="IPR015341">
    <property type="entry name" value="Glyco_hydro_38_cen"/>
</dbReference>